<keyword evidence="13" id="KW-0238">DNA-binding</keyword>
<keyword evidence="9" id="KW-0347">Helicase</keyword>
<accession>A0A090MB65</accession>
<dbReference type="GO" id="GO:0003684">
    <property type="term" value="F:damaged DNA binding"/>
    <property type="evidence" value="ECO:0007669"/>
    <property type="project" value="TreeGrafter"/>
</dbReference>
<dbReference type="Proteomes" id="UP000009170">
    <property type="component" value="Unassembled WGS sequence"/>
</dbReference>
<evidence type="ECO:0000256" key="15">
    <source>
        <dbReference type="ARBA" id="ARBA00023235"/>
    </source>
</evidence>
<dbReference type="InterPro" id="IPR006555">
    <property type="entry name" value="ATP-dep_Helicase_C"/>
</dbReference>
<dbReference type="Pfam" id="PF13307">
    <property type="entry name" value="Helicase_C_2"/>
    <property type="match status" value="1"/>
</dbReference>
<evidence type="ECO:0000313" key="21">
    <source>
        <dbReference type="EMBL" id="OUS46683.1"/>
    </source>
</evidence>
<dbReference type="SMART" id="SM00488">
    <property type="entry name" value="DEXDc2"/>
    <property type="match status" value="1"/>
</dbReference>
<dbReference type="STRING" id="70448.A0A090MB65"/>
<keyword evidence="6" id="KW-0547">Nucleotide-binding</keyword>
<dbReference type="GO" id="GO:0006366">
    <property type="term" value="P:transcription by RNA polymerase II"/>
    <property type="evidence" value="ECO:0007669"/>
    <property type="project" value="TreeGrafter"/>
</dbReference>
<evidence type="ECO:0000256" key="17">
    <source>
        <dbReference type="ARBA" id="ARBA00044969"/>
    </source>
</evidence>
<gene>
    <name evidence="21" type="ORF">BE221DRAFT_73711</name>
    <name evidence="20" type="ORF">OT_ostta12g02900</name>
</gene>
<evidence type="ECO:0000256" key="16">
    <source>
        <dbReference type="ARBA" id="ARBA00023242"/>
    </source>
</evidence>
<dbReference type="GO" id="GO:0005524">
    <property type="term" value="F:ATP binding"/>
    <property type="evidence" value="ECO:0007669"/>
    <property type="project" value="UniProtKB-KW"/>
</dbReference>
<evidence type="ECO:0000256" key="9">
    <source>
        <dbReference type="ARBA" id="ARBA00022806"/>
    </source>
</evidence>
<dbReference type="InterPro" id="IPR001945">
    <property type="entry name" value="RAD3/XPD"/>
</dbReference>
<evidence type="ECO:0000256" key="7">
    <source>
        <dbReference type="ARBA" id="ARBA00022763"/>
    </source>
</evidence>
<evidence type="ECO:0000313" key="22">
    <source>
        <dbReference type="Proteomes" id="UP000009170"/>
    </source>
</evidence>
<evidence type="ECO:0000256" key="10">
    <source>
        <dbReference type="ARBA" id="ARBA00022840"/>
    </source>
</evidence>
<evidence type="ECO:0000256" key="6">
    <source>
        <dbReference type="ARBA" id="ARBA00022741"/>
    </source>
</evidence>
<reference evidence="20 22" key="1">
    <citation type="journal article" date="2006" name="Proc. Natl. Acad. Sci. U.S.A.">
        <title>Genome analysis of the smallest free-living eukaryote Ostreococcus tauri unveils many unique features.</title>
        <authorList>
            <person name="Derelle E."/>
            <person name="Ferraz C."/>
            <person name="Rombauts S."/>
            <person name="Rouze P."/>
            <person name="Worden A.Z."/>
            <person name="Robbens S."/>
            <person name="Partensky F."/>
            <person name="Degroeve S."/>
            <person name="Echeynie S."/>
            <person name="Cooke R."/>
            <person name="Saeys Y."/>
            <person name="Wuyts J."/>
            <person name="Jabbari K."/>
            <person name="Bowler C."/>
            <person name="Panaud O."/>
            <person name="Piegu B."/>
            <person name="Ball S.G."/>
            <person name="Ral J.-P."/>
            <person name="Bouget F.-Y."/>
            <person name="Piganeau G."/>
            <person name="De Baets B."/>
            <person name="Picard A."/>
            <person name="Delseny M."/>
            <person name="Demaille J."/>
            <person name="Van de Peer Y."/>
            <person name="Moreau H."/>
        </authorList>
    </citation>
    <scope>NUCLEOTIDE SEQUENCE [LARGE SCALE GENOMIC DNA]</scope>
    <source>
        <strain evidence="20 22">OTTH0595</strain>
    </source>
</reference>
<keyword evidence="10" id="KW-0067">ATP-binding</keyword>
<evidence type="ECO:0000256" key="8">
    <source>
        <dbReference type="ARBA" id="ARBA00022801"/>
    </source>
</evidence>
<dbReference type="InterPro" id="IPR045028">
    <property type="entry name" value="DinG/Rad3-like"/>
</dbReference>
<dbReference type="OrthoDB" id="272481at2759"/>
<dbReference type="GO" id="GO:0045951">
    <property type="term" value="P:positive regulation of mitotic recombination"/>
    <property type="evidence" value="ECO:0007669"/>
    <property type="project" value="TreeGrafter"/>
</dbReference>
<organism evidence="20 22">
    <name type="scientific">Ostreococcus tauri</name>
    <name type="common">Marine green alga</name>
    <dbReference type="NCBI Taxonomy" id="70448"/>
    <lineage>
        <taxon>Eukaryota</taxon>
        <taxon>Viridiplantae</taxon>
        <taxon>Chlorophyta</taxon>
        <taxon>Mamiellophyceae</taxon>
        <taxon>Mamiellales</taxon>
        <taxon>Bathycoccaceae</taxon>
        <taxon>Ostreococcus</taxon>
    </lineage>
</organism>
<dbReference type="FunFam" id="3.40.50.300:FF:000128">
    <property type="entry name" value="Putative DNA repair helicase RAD3"/>
    <property type="match status" value="1"/>
</dbReference>
<dbReference type="InterPro" id="IPR027417">
    <property type="entry name" value="P-loop_NTPase"/>
</dbReference>
<dbReference type="PRINTS" id="PR00852">
    <property type="entry name" value="XRODRMPGMNTD"/>
</dbReference>
<dbReference type="InterPro" id="IPR014013">
    <property type="entry name" value="Helic_SF1/SF2_ATP-bd_DinG/Rad3"/>
</dbReference>
<dbReference type="Pfam" id="PF06733">
    <property type="entry name" value="DEAD_2"/>
    <property type="match status" value="1"/>
</dbReference>
<keyword evidence="11" id="KW-0408">Iron</keyword>
<dbReference type="Pfam" id="PF06777">
    <property type="entry name" value="HBB"/>
    <property type="match status" value="1"/>
</dbReference>
<dbReference type="InterPro" id="IPR010643">
    <property type="entry name" value="HBB"/>
</dbReference>
<evidence type="ECO:0000256" key="12">
    <source>
        <dbReference type="ARBA" id="ARBA00023014"/>
    </source>
</evidence>
<dbReference type="GO" id="GO:0006289">
    <property type="term" value="P:nucleotide-excision repair"/>
    <property type="evidence" value="ECO:0007669"/>
    <property type="project" value="InterPro"/>
</dbReference>
<dbReference type="GO" id="GO:0051539">
    <property type="term" value="F:4 iron, 4 sulfur cluster binding"/>
    <property type="evidence" value="ECO:0007669"/>
    <property type="project" value="UniProtKB-KW"/>
</dbReference>
<keyword evidence="12" id="KW-0411">Iron-sulfur</keyword>
<dbReference type="EMBL" id="CAID01000012">
    <property type="protein sequence ID" value="CEF99977.1"/>
    <property type="molecule type" value="Genomic_DNA"/>
</dbReference>
<dbReference type="FunCoup" id="A0A090MB65">
    <property type="interactions" value="1728"/>
</dbReference>
<keyword evidence="8 20" id="KW-0378">Hydrolase</keyword>
<dbReference type="SMART" id="SM00491">
    <property type="entry name" value="HELICc2"/>
    <property type="match status" value="1"/>
</dbReference>
<dbReference type="AlphaFoldDB" id="A0A090MB65"/>
<keyword evidence="15" id="KW-0413">Isomerase</keyword>
<feature type="domain" description="Helicase ATP-binding" evidence="19">
    <location>
        <begin position="12"/>
        <end position="309"/>
    </location>
</feature>
<evidence type="ECO:0000256" key="3">
    <source>
        <dbReference type="ARBA" id="ARBA00009146"/>
    </source>
</evidence>
<evidence type="ECO:0000256" key="5">
    <source>
        <dbReference type="ARBA" id="ARBA00022723"/>
    </source>
</evidence>
<accession>A0A1Y5IF36</accession>
<keyword evidence="7" id="KW-0227">DNA damage</keyword>
<dbReference type="EMBL" id="KZ155782">
    <property type="protein sequence ID" value="OUS46683.1"/>
    <property type="molecule type" value="Genomic_DNA"/>
</dbReference>
<dbReference type="Proteomes" id="UP000195557">
    <property type="component" value="Unassembled WGS sequence"/>
</dbReference>
<dbReference type="GO" id="GO:0005634">
    <property type="term" value="C:nucleus"/>
    <property type="evidence" value="ECO:0007669"/>
    <property type="project" value="UniProtKB-SubCell"/>
</dbReference>
<dbReference type="PANTHER" id="PTHR11472:SF1">
    <property type="entry name" value="GENERAL TRANSCRIPTION AND DNA REPAIR FACTOR IIH HELICASE SUBUNIT XPD"/>
    <property type="match status" value="1"/>
</dbReference>
<keyword evidence="14" id="KW-0234">DNA repair</keyword>
<keyword evidence="4" id="KW-0004">4Fe-4S</keyword>
<dbReference type="PANTHER" id="PTHR11472">
    <property type="entry name" value="DNA REPAIR DEAD HELICASE RAD3/XP-D SUBFAMILY MEMBER"/>
    <property type="match status" value="1"/>
</dbReference>
<dbReference type="FunFam" id="3.40.50.300:FF:000135">
    <property type="entry name" value="DNA repair helicase RAD3, putative"/>
    <property type="match status" value="1"/>
</dbReference>
<evidence type="ECO:0000313" key="20">
    <source>
        <dbReference type="EMBL" id="CEF99977.1"/>
    </source>
</evidence>
<dbReference type="InterPro" id="IPR010614">
    <property type="entry name" value="RAD3-like_helicase_DEAD"/>
</dbReference>
<evidence type="ECO:0000256" key="14">
    <source>
        <dbReference type="ARBA" id="ARBA00023204"/>
    </source>
</evidence>
<dbReference type="SUPFAM" id="SSF52540">
    <property type="entry name" value="P-loop containing nucleoside triphosphate hydrolases"/>
    <property type="match status" value="1"/>
</dbReference>
<comment type="catalytic activity">
    <reaction evidence="18">
        <text>ATP + H2O = ADP + phosphate + H(+)</text>
        <dbReference type="Rhea" id="RHEA:13065"/>
        <dbReference type="ChEBI" id="CHEBI:15377"/>
        <dbReference type="ChEBI" id="CHEBI:15378"/>
        <dbReference type="ChEBI" id="CHEBI:30616"/>
        <dbReference type="ChEBI" id="CHEBI:43474"/>
        <dbReference type="ChEBI" id="CHEBI:456216"/>
        <dbReference type="EC" id="5.6.2.3"/>
    </reaction>
</comment>
<reference evidence="21" key="3">
    <citation type="submission" date="2017-04" db="EMBL/GenBank/DDBJ databases">
        <title>Population genomics of picophytoplankton unveils novel chromosome hypervariability.</title>
        <authorList>
            <consortium name="DOE Joint Genome Institute"/>
            <person name="Blanc-Mathieu R."/>
            <person name="Krasovec M."/>
            <person name="Hebrard M."/>
            <person name="Yau S."/>
            <person name="Desgranges E."/>
            <person name="Martin J."/>
            <person name="Schackwitz W."/>
            <person name="Kuo A."/>
            <person name="Salin G."/>
            <person name="Donnadieu C."/>
            <person name="Desdevises Y."/>
            <person name="Sanchez-Ferandin S."/>
            <person name="Moreau H."/>
            <person name="Rivals E."/>
            <person name="Grigoriev I.V."/>
            <person name="Grimsley N."/>
            <person name="Eyre-Walker A."/>
            <person name="Piganeau G."/>
        </authorList>
    </citation>
    <scope>NUCLEOTIDE SEQUENCE [LARGE SCALE GENOMIC DNA]</scope>
    <source>
        <strain evidence="21">RCC 1115</strain>
    </source>
</reference>
<dbReference type="GO" id="GO:0016818">
    <property type="term" value="F:hydrolase activity, acting on acid anhydrides, in phosphorus-containing anhydrides"/>
    <property type="evidence" value="ECO:0007669"/>
    <property type="project" value="InterPro"/>
</dbReference>
<proteinExistence type="inferred from homology"/>
<dbReference type="NCBIfam" id="TIGR00604">
    <property type="entry name" value="rad3"/>
    <property type="match status" value="1"/>
</dbReference>
<keyword evidence="16" id="KW-0539">Nucleus</keyword>
<dbReference type="CDD" id="cd18788">
    <property type="entry name" value="SF2_C_XPD"/>
    <property type="match status" value="1"/>
</dbReference>
<keyword evidence="5" id="KW-0479">Metal-binding</keyword>
<name>A0A090MB65_OSTTA</name>
<evidence type="ECO:0000256" key="1">
    <source>
        <dbReference type="ARBA" id="ARBA00001966"/>
    </source>
</evidence>
<evidence type="ECO:0000256" key="2">
    <source>
        <dbReference type="ARBA" id="ARBA00004123"/>
    </source>
</evidence>
<dbReference type="InParanoid" id="A0A090MB65"/>
<comment type="cofactor">
    <cofactor evidence="1">
        <name>[4Fe-4S] cluster</name>
        <dbReference type="ChEBI" id="CHEBI:49883"/>
    </cofactor>
</comment>
<dbReference type="PROSITE" id="PS51193">
    <property type="entry name" value="HELICASE_ATP_BIND_2"/>
    <property type="match status" value="1"/>
</dbReference>
<comment type="subcellular location">
    <subcellularLocation>
        <location evidence="2">Nucleus</location>
    </subcellularLocation>
</comment>
<evidence type="ECO:0000256" key="18">
    <source>
        <dbReference type="ARBA" id="ARBA00048954"/>
    </source>
</evidence>
<dbReference type="InterPro" id="IPR013020">
    <property type="entry name" value="Rad3/Chl1-like"/>
</dbReference>
<sequence length="797" mass="89809">MRFTIDDGGSAPIEVFFPYDSVYPEQVAYMREMKRALDARGHGAVEMPTGTGKTITVLSMCVSYQLAHPEVGKIIYCTRTVPEMEKVLEEMKALQAYIEKELGAETARMLSLGLSSRKNMCVNPAVADEGSRESVDGRCRRLTASWVRERRLERQARDAGRTVAAEDGEGDNEGGVSCCDWFEEFETAGEKAVLPPGVYTLHDLRQFGRAKKWCPYFLARNMISFANVIVYNYQYMLDPKVASLVSSALEKECVVVFDEAHNIDNVCIEALSVNLRQQTLENAGRSITSLNARIDKAKQTDERRLRQEYERLVNGLAQQGVLARGGGEDMLMNPVIPDDILREAVPGNIRRAEHFVAVLKRFVEYLKFRLQSTQVEQETPTAFLQHCAANAGIDGKTLKFCYDRLTSLLKTLEVVDMDEYNALSLVANFAALVGTYSKGFALILEPYDERYPNIPDPVLQLACLDASLAIKPVFERFQSVFITSGTLSPIDLYPKLLGFNPVCAKSLEMTLTRECLCPMVITRGADQQAVSTKFDVRDDPNVIQNYGRILVGLAQTVPDGIVAFFVSYSYMENIVSKWHETGILREIMQHKLVFIETTDVVETSLALDNYRRACNCGRGAIFLSVARGKVAEGIDFDRHYGRAVVMYGVPYQYTLSRILRARLEYLRETFQIKESDFLAFDAVRQAAQCVGRVIRSKKDYGLMVFADKRYNSQDKRGKLPGWITSHLHEEVLNLSTDMAMQVARTFMRSMSQPFSHDDSKKSLFDQEMLNRLAAEGGYREALPAQARKLAPEIMMHI</sequence>
<keyword evidence="22" id="KW-1185">Reference proteome</keyword>
<reference evidence="20" key="2">
    <citation type="journal article" date="2014" name="BMC Genomics">
        <title>An improved genome of the model marine alga Ostreococcus tauri unfolds by assessing Illumina de novo assemblies.</title>
        <authorList>
            <person name="Blanc-Mathieu R."/>
            <person name="Verhelst B."/>
            <person name="Derelle E."/>
            <person name="Rombauts S."/>
            <person name="Bouget F.Y."/>
            <person name="Carre I."/>
            <person name="Chateau A."/>
            <person name="Eyre-Walker A."/>
            <person name="Grimsley N."/>
            <person name="Moreau H."/>
            <person name="Piegu B."/>
            <person name="Rivals E."/>
            <person name="Schackwitz W."/>
            <person name="Van de Peer Y."/>
            <person name="Piganeau G."/>
        </authorList>
    </citation>
    <scope>NUCLEOTIDE SEQUENCE</scope>
    <source>
        <strain evidence="20">RCC4221</strain>
    </source>
</reference>
<dbReference type="GO" id="GO:0046872">
    <property type="term" value="F:metal ion binding"/>
    <property type="evidence" value="ECO:0007669"/>
    <property type="project" value="UniProtKB-KW"/>
</dbReference>
<evidence type="ECO:0000256" key="13">
    <source>
        <dbReference type="ARBA" id="ARBA00023125"/>
    </source>
</evidence>
<dbReference type="EC" id="5.6.2.3" evidence="17"/>
<evidence type="ECO:0000259" key="19">
    <source>
        <dbReference type="PROSITE" id="PS51193"/>
    </source>
</evidence>
<protein>
    <recommendedName>
        <fullName evidence="17">DNA 5'-3' helicase</fullName>
        <ecNumber evidence="17">5.6.2.3</ecNumber>
    </recommendedName>
</protein>
<dbReference type="Gene3D" id="3.40.50.300">
    <property type="entry name" value="P-loop containing nucleotide triphosphate hydrolases"/>
    <property type="match status" value="2"/>
</dbReference>
<dbReference type="InterPro" id="IPR006554">
    <property type="entry name" value="Helicase-like_DEXD_c2"/>
</dbReference>
<accession>A0A454Y3D3</accession>
<dbReference type="GO" id="GO:0043139">
    <property type="term" value="F:5'-3' DNA helicase activity"/>
    <property type="evidence" value="ECO:0007669"/>
    <property type="project" value="UniProtKB-EC"/>
</dbReference>
<evidence type="ECO:0000256" key="4">
    <source>
        <dbReference type="ARBA" id="ARBA00022485"/>
    </source>
</evidence>
<evidence type="ECO:0000256" key="11">
    <source>
        <dbReference type="ARBA" id="ARBA00023004"/>
    </source>
</evidence>
<comment type="similarity">
    <text evidence="3">Belongs to the helicase family. RAD3/XPD subfamily.</text>
</comment>